<gene>
    <name evidence="1" type="primary">GPI16_2</name>
    <name evidence="1" type="ORF">H4R26_006140</name>
</gene>
<dbReference type="OrthoDB" id="331263at2759"/>
<accession>A0A9W8EF76</accession>
<keyword evidence="2" id="KW-1185">Reference proteome</keyword>
<evidence type="ECO:0000313" key="1">
    <source>
        <dbReference type="EMBL" id="KAJ1996586.1"/>
    </source>
</evidence>
<dbReference type="InterPro" id="IPR007245">
    <property type="entry name" value="PIG-T"/>
</dbReference>
<dbReference type="GO" id="GO:0016255">
    <property type="term" value="P:attachment of GPI anchor to protein"/>
    <property type="evidence" value="ECO:0007669"/>
    <property type="project" value="InterPro"/>
</dbReference>
<comment type="caution">
    <text evidence="1">The sequence shown here is derived from an EMBL/GenBank/DDBJ whole genome shotgun (WGS) entry which is preliminary data.</text>
</comment>
<reference evidence="1" key="1">
    <citation type="submission" date="2022-07" db="EMBL/GenBank/DDBJ databases">
        <title>Phylogenomic reconstructions and comparative analyses of Kickxellomycotina fungi.</title>
        <authorList>
            <person name="Reynolds N.K."/>
            <person name="Stajich J.E."/>
            <person name="Barry K."/>
            <person name="Grigoriev I.V."/>
            <person name="Crous P."/>
            <person name="Smith M.E."/>
        </authorList>
    </citation>
    <scope>NUCLEOTIDE SEQUENCE</scope>
    <source>
        <strain evidence="1">IMI 214461</strain>
    </source>
</reference>
<evidence type="ECO:0000313" key="2">
    <source>
        <dbReference type="Proteomes" id="UP001150907"/>
    </source>
</evidence>
<dbReference type="GO" id="GO:0042765">
    <property type="term" value="C:GPI-anchor transamidase complex"/>
    <property type="evidence" value="ECO:0007669"/>
    <property type="project" value="InterPro"/>
</dbReference>
<dbReference type="EMBL" id="JANBQF010001750">
    <property type="protein sequence ID" value="KAJ1996586.1"/>
    <property type="molecule type" value="Genomic_DNA"/>
</dbReference>
<sequence length="137" mass="15305">MHHYQLFPRQIGEISRRYDVGELHLSFTQGVWREGKWGYPPVNSQGIGAEIRARIKGDATMSEHQWRGLTNALSGVFCASLNFIDATSTVTPQLTFANTESLSGGVLRHGYLPRENVCTENLTPWTKQLPCQSKSGL</sequence>
<dbReference type="AlphaFoldDB" id="A0A9W8EF76"/>
<dbReference type="Proteomes" id="UP001150907">
    <property type="component" value="Unassembled WGS sequence"/>
</dbReference>
<organism evidence="1 2">
    <name type="scientific">Coemansia thaxteri</name>
    <dbReference type="NCBI Taxonomy" id="2663907"/>
    <lineage>
        <taxon>Eukaryota</taxon>
        <taxon>Fungi</taxon>
        <taxon>Fungi incertae sedis</taxon>
        <taxon>Zoopagomycota</taxon>
        <taxon>Kickxellomycotina</taxon>
        <taxon>Kickxellomycetes</taxon>
        <taxon>Kickxellales</taxon>
        <taxon>Kickxellaceae</taxon>
        <taxon>Coemansia</taxon>
    </lineage>
</organism>
<protein>
    <submittedName>
        <fullName evidence="1">Subunit of the glycosylphosphatidylinositol transamidase complex-like protein</fullName>
    </submittedName>
</protein>
<name>A0A9W8EF76_9FUNG</name>
<dbReference type="PANTHER" id="PTHR12959:SF11">
    <property type="entry name" value="GPI TRANSAMIDASE COMPONENT PIG-T"/>
    <property type="match status" value="1"/>
</dbReference>
<dbReference type="Pfam" id="PF04113">
    <property type="entry name" value="Gpi16"/>
    <property type="match status" value="1"/>
</dbReference>
<dbReference type="PANTHER" id="PTHR12959">
    <property type="entry name" value="GPI TRANSAMIDASE COMPONENT PIG-T-RELATED"/>
    <property type="match status" value="1"/>
</dbReference>
<feature type="non-terminal residue" evidence="1">
    <location>
        <position position="137"/>
    </location>
</feature>
<proteinExistence type="predicted"/>